<dbReference type="EMBL" id="CP002086">
    <property type="protein sequence ID" value="ADJ28519.1"/>
    <property type="molecule type" value="Genomic_DNA"/>
</dbReference>
<dbReference type="HOGENOM" id="CLU_1990306_0_0_6"/>
<reference evidence="1 2" key="1">
    <citation type="submission" date="2010-06" db="EMBL/GenBank/DDBJ databases">
        <title>Complete sequence of chromosome of Nitrosococcus watsoni C-113.</title>
        <authorList>
            <consortium name="US DOE Joint Genome Institute"/>
            <person name="Lucas S."/>
            <person name="Copeland A."/>
            <person name="Lapidus A."/>
            <person name="Cheng J.-F."/>
            <person name="Bruce D."/>
            <person name="Goodwin L."/>
            <person name="Pitluck S."/>
            <person name="Malfatti S.A."/>
            <person name="Chain P.S.G."/>
            <person name="Land M."/>
            <person name="Hauser L."/>
            <person name="Kyrpides N."/>
            <person name="Ivanova N."/>
            <person name="Cambell M.A."/>
            <person name="Heidelberg J.F."/>
            <person name="Klotz M.G."/>
            <person name="Woyke T."/>
        </authorList>
    </citation>
    <scope>NUCLEOTIDE SEQUENCE [LARGE SCALE GENOMIC DNA]</scope>
    <source>
        <strain evidence="1 2">C-113</strain>
    </source>
</reference>
<organism evidence="1 2">
    <name type="scientific">Nitrosococcus watsoni (strain C-113)</name>
    <dbReference type="NCBI Taxonomy" id="105559"/>
    <lineage>
        <taxon>Bacteria</taxon>
        <taxon>Pseudomonadati</taxon>
        <taxon>Pseudomonadota</taxon>
        <taxon>Gammaproteobacteria</taxon>
        <taxon>Chromatiales</taxon>
        <taxon>Chromatiaceae</taxon>
        <taxon>Nitrosococcus</taxon>
    </lineage>
</organism>
<gene>
    <name evidence="1" type="ordered locus">Nwat_1639</name>
</gene>
<sequence>MVSSTFSGEVDLYVGYLHPEGGIMKEILVKHLSEIQAEMGWTASVPVPPGLAPGFYQLVITAVCELCKTETTAFGPMVRVGQFKKLPDLNLFPEPYGGQWDSGDGEREILLNSKDGAEFQAPVLR</sequence>
<evidence type="ECO:0000313" key="2">
    <source>
        <dbReference type="Proteomes" id="UP000000393"/>
    </source>
</evidence>
<dbReference type="Proteomes" id="UP000000393">
    <property type="component" value="Chromosome"/>
</dbReference>
<dbReference type="STRING" id="105559.Nwat_1639"/>
<keyword evidence="2" id="KW-1185">Reference proteome</keyword>
<dbReference type="AlphaFoldDB" id="D8K6J2"/>
<evidence type="ECO:0000313" key="1">
    <source>
        <dbReference type="EMBL" id="ADJ28519.1"/>
    </source>
</evidence>
<name>D8K6J2_NITWC</name>
<proteinExistence type="predicted"/>
<dbReference type="KEGG" id="nwa:Nwat_1639"/>
<accession>D8K6J2</accession>
<protein>
    <submittedName>
        <fullName evidence="1">Uncharacterized protein</fullName>
    </submittedName>
</protein>